<dbReference type="PANTHER" id="PTHR42735:SF4">
    <property type="entry name" value="PYRIDOXAL PHOSPHATE-DEPENDENT DECARBOXYLASE FAMILY PROTEIN"/>
    <property type="match status" value="1"/>
</dbReference>
<name>A0A1I5UGD9_9RHOB</name>
<dbReference type="Gene3D" id="3.40.640.10">
    <property type="entry name" value="Type I PLP-dependent aspartate aminotransferase-like (Major domain)"/>
    <property type="match status" value="1"/>
</dbReference>
<dbReference type="Proteomes" id="UP000199356">
    <property type="component" value="Unassembled WGS sequence"/>
</dbReference>
<dbReference type="GO" id="GO:0016830">
    <property type="term" value="F:carbon-carbon lyase activity"/>
    <property type="evidence" value="ECO:0007669"/>
    <property type="project" value="InterPro"/>
</dbReference>
<dbReference type="AlphaFoldDB" id="A0A1I5UGD9"/>
<evidence type="ECO:0000313" key="5">
    <source>
        <dbReference type="EMBL" id="SFP94353.1"/>
    </source>
</evidence>
<keyword evidence="2 4" id="KW-0663">Pyridoxal phosphate</keyword>
<dbReference type="SUPFAM" id="SSF53383">
    <property type="entry name" value="PLP-dependent transferases"/>
    <property type="match status" value="1"/>
</dbReference>
<dbReference type="InterPro" id="IPR015424">
    <property type="entry name" value="PyrdxlP-dep_Trfase"/>
</dbReference>
<dbReference type="STRING" id="441119.SAMN04488047_12028"/>
<keyword evidence="3" id="KW-0456">Lyase</keyword>
<accession>A0A1I5UGD9</accession>
<organism evidence="5 6">
    <name type="scientific">Tranquillimonas alkanivorans</name>
    <dbReference type="NCBI Taxonomy" id="441119"/>
    <lineage>
        <taxon>Bacteria</taxon>
        <taxon>Pseudomonadati</taxon>
        <taxon>Pseudomonadota</taxon>
        <taxon>Alphaproteobacteria</taxon>
        <taxon>Rhodobacterales</taxon>
        <taxon>Roseobacteraceae</taxon>
        <taxon>Tranquillimonas</taxon>
    </lineage>
</organism>
<evidence type="ECO:0000256" key="4">
    <source>
        <dbReference type="PIRSR" id="PIRSR602129-50"/>
    </source>
</evidence>
<keyword evidence="6" id="KW-1185">Reference proteome</keyword>
<dbReference type="GO" id="GO:0030170">
    <property type="term" value="F:pyridoxal phosphate binding"/>
    <property type="evidence" value="ECO:0007669"/>
    <property type="project" value="InterPro"/>
</dbReference>
<evidence type="ECO:0000256" key="3">
    <source>
        <dbReference type="ARBA" id="ARBA00023239"/>
    </source>
</evidence>
<dbReference type="EMBL" id="FOXA01000020">
    <property type="protein sequence ID" value="SFP94353.1"/>
    <property type="molecule type" value="Genomic_DNA"/>
</dbReference>
<comment type="cofactor">
    <cofactor evidence="1 4">
        <name>pyridoxal 5'-phosphate</name>
        <dbReference type="ChEBI" id="CHEBI:597326"/>
    </cofactor>
</comment>
<dbReference type="InterPro" id="IPR015421">
    <property type="entry name" value="PyrdxlP-dep_Trfase_major"/>
</dbReference>
<dbReference type="PANTHER" id="PTHR42735">
    <property type="match status" value="1"/>
</dbReference>
<dbReference type="OrthoDB" id="9803665at2"/>
<reference evidence="5 6" key="1">
    <citation type="submission" date="2016-10" db="EMBL/GenBank/DDBJ databases">
        <authorList>
            <person name="de Groot N.N."/>
        </authorList>
    </citation>
    <scope>NUCLEOTIDE SEQUENCE [LARGE SCALE GENOMIC DNA]</scope>
    <source>
        <strain evidence="5 6">DSM 19547</strain>
    </source>
</reference>
<feature type="modified residue" description="N6-(pyridoxal phosphate)lysine" evidence="4">
    <location>
        <position position="491"/>
    </location>
</feature>
<dbReference type="RefSeq" id="WP_093424672.1">
    <property type="nucleotide sequence ID" value="NZ_FOXA01000020.1"/>
</dbReference>
<evidence type="ECO:0000313" key="6">
    <source>
        <dbReference type="Proteomes" id="UP000199356"/>
    </source>
</evidence>
<proteinExistence type="predicted"/>
<evidence type="ECO:0000256" key="1">
    <source>
        <dbReference type="ARBA" id="ARBA00001933"/>
    </source>
</evidence>
<sequence>MTDRHRSHDLHRSMDAFRRRHPDKLSLDRVVPVGTPSAWFLGPKGENEAVLRQMIEHAISSHLEARRAYAPDDPRMAPDAVFARDNDARRNAIGLLHARLDEVLAHLRGSIPLSSYRNQSHMYWDTTLPAVIGHFVGLLYNQNNVAAEASPVTTLLEMSVCDDLCRMLGFRNPEEESDLPRPWGHITCDGSVANAESIWAARNLKYLPVTLADAVRHNDRLKAARGVTLRTLDGRRRRLLDLRTWDLLNLPVDEAIGLSERIAATGGIPSDTIAAAMEGRTVADMGMMDFARRFLPDTPAPVILAPATAHYSWPKGASLVGLGRTSVLPVRVDLDGRMDTADLRRHLDRCLAEKRPVLEVVAVLGTTEESAVDPLSEIADIRDEYREMGLEFTLHADGAWGGYFAAMLRPSALEREIEARGLRGTDEEARLLSRYLGVQEAHEGSEARPDLDDVFFAHDAGMGPGMMLGDYVTRQYEAFPRCDTITVDPHKAGFVPYAAGALVYRNGAMREVVTFTAPVVFHGGTVPTVGVYGIEGSKPGAAAAAVYLSHAVIPADQAGYGRLLAKCMFNSKRFFCALMAAFGPEDAVTLTPFQRLPAERDGGTAAEIEEQRQLIARQIAPVADDALVEKLLHDGELMTLFRRLGSDQTICAYTLNFRTGDGLNRDLELMNELNETLFKRLSVQEFGGDKVPSAPLFVTASSFEPGTYGQDFVDDFATRCGAAPVPGLPVQFLVSTQQNPFMTSTQKGDRTPELADTLKRTALQVAGDLRRRHGLPEPA</sequence>
<dbReference type="Pfam" id="PF00282">
    <property type="entry name" value="Pyridoxal_deC"/>
    <property type="match status" value="1"/>
</dbReference>
<dbReference type="InterPro" id="IPR050477">
    <property type="entry name" value="GrpII_AminoAcid_Decarb"/>
</dbReference>
<evidence type="ECO:0000256" key="2">
    <source>
        <dbReference type="ARBA" id="ARBA00022898"/>
    </source>
</evidence>
<dbReference type="GO" id="GO:0019752">
    <property type="term" value="P:carboxylic acid metabolic process"/>
    <property type="evidence" value="ECO:0007669"/>
    <property type="project" value="InterPro"/>
</dbReference>
<protein>
    <submittedName>
        <fullName evidence="5">Pyridoxal-dependent decarboxylase conserved domain-containing protein</fullName>
    </submittedName>
</protein>
<dbReference type="InterPro" id="IPR002129">
    <property type="entry name" value="PyrdxlP-dep_de-COase"/>
</dbReference>
<gene>
    <name evidence="5" type="ORF">SAMN04488047_12028</name>
</gene>